<comment type="caution">
    <text evidence="1">The sequence shown here is derived from an EMBL/GenBank/DDBJ whole genome shotgun (WGS) entry which is preliminary data.</text>
</comment>
<accession>A0A8J7IP76</accession>
<organism evidence="1 2">
    <name type="scientific">Halocynthiibacter styelae</name>
    <dbReference type="NCBI Taxonomy" id="2761955"/>
    <lineage>
        <taxon>Bacteria</taxon>
        <taxon>Pseudomonadati</taxon>
        <taxon>Pseudomonadota</taxon>
        <taxon>Alphaproteobacteria</taxon>
        <taxon>Rhodobacterales</taxon>
        <taxon>Paracoccaceae</taxon>
        <taxon>Halocynthiibacter</taxon>
    </lineage>
</organism>
<evidence type="ECO:0000313" key="2">
    <source>
        <dbReference type="Proteomes" id="UP000640583"/>
    </source>
</evidence>
<evidence type="ECO:0000313" key="1">
    <source>
        <dbReference type="EMBL" id="MBI1494536.1"/>
    </source>
</evidence>
<dbReference type="RefSeq" id="WP_228849295.1">
    <property type="nucleotide sequence ID" value="NZ_JADCKQ010000009.1"/>
</dbReference>
<sequence length="111" mass="12476">MPTVAEFALIVGLNKNGYLNAMVEAGFVSTITLFNPQTHRNGNHIPPESAAAFYKKFTTVKLLSQRLNIDSRAISRELRKAGIERFRPDGHDFGPVFRCKDVMDFQFNSDA</sequence>
<dbReference type="AlphaFoldDB" id="A0A8J7IP76"/>
<dbReference type="Proteomes" id="UP000640583">
    <property type="component" value="Unassembled WGS sequence"/>
</dbReference>
<keyword evidence="2" id="KW-1185">Reference proteome</keyword>
<proteinExistence type="predicted"/>
<protein>
    <submittedName>
        <fullName evidence="1">Uncharacterized protein</fullName>
    </submittedName>
</protein>
<reference evidence="1" key="1">
    <citation type="submission" date="2020-10" db="EMBL/GenBank/DDBJ databases">
        <title>Paenihalocynthiibacter styelae gen. nov., sp. nov., isolated from stalked sea squirt Styela clava.</title>
        <authorList>
            <person name="Kim Y.-O."/>
            <person name="Yoon J.-H."/>
        </authorList>
    </citation>
    <scope>NUCLEOTIDE SEQUENCE</scope>
    <source>
        <strain evidence="1">MYP1-1</strain>
    </source>
</reference>
<dbReference type="EMBL" id="JADCKQ010000009">
    <property type="protein sequence ID" value="MBI1494536.1"/>
    <property type="molecule type" value="Genomic_DNA"/>
</dbReference>
<gene>
    <name evidence="1" type="ORF">H1D41_12890</name>
</gene>
<name>A0A8J7IP76_9RHOB</name>